<evidence type="ECO:0000313" key="7">
    <source>
        <dbReference type="Proteomes" id="UP000653056"/>
    </source>
</evidence>
<accession>A0ABQ2YLL9</accession>
<keyword evidence="3" id="KW-0812">Transmembrane</keyword>
<feature type="domain" description="Plastocyanin-like" evidence="5">
    <location>
        <begin position="84"/>
        <end position="194"/>
    </location>
</feature>
<dbReference type="Proteomes" id="UP000653056">
    <property type="component" value="Unassembled WGS sequence"/>
</dbReference>
<keyword evidence="2" id="KW-0560">Oxidoreductase</keyword>
<dbReference type="InterPro" id="IPR002355">
    <property type="entry name" value="Cu_oxidase_Cu_BS"/>
</dbReference>
<dbReference type="Pfam" id="PF07731">
    <property type="entry name" value="Cu-oxidase_2"/>
    <property type="match status" value="1"/>
</dbReference>
<feature type="transmembrane region" description="Helical" evidence="3">
    <location>
        <begin position="12"/>
        <end position="31"/>
    </location>
</feature>
<reference evidence="7" key="1">
    <citation type="journal article" date="2019" name="Int. J. Syst. Evol. Microbiol.">
        <title>The Global Catalogue of Microorganisms (GCM) 10K type strain sequencing project: providing services to taxonomists for standard genome sequencing and annotation.</title>
        <authorList>
            <consortium name="The Broad Institute Genomics Platform"/>
            <consortium name="The Broad Institute Genome Sequencing Center for Infectious Disease"/>
            <person name="Wu L."/>
            <person name="Ma J."/>
        </authorList>
    </citation>
    <scope>NUCLEOTIDE SEQUENCE [LARGE SCALE GENOMIC DNA]</scope>
    <source>
        <strain evidence="7">KCTC 22228</strain>
    </source>
</reference>
<dbReference type="PANTHER" id="PTHR48267:SF1">
    <property type="entry name" value="BILIRUBIN OXIDASE"/>
    <property type="match status" value="1"/>
</dbReference>
<dbReference type="InterPro" id="IPR008972">
    <property type="entry name" value="Cupredoxin"/>
</dbReference>
<proteinExistence type="predicted"/>
<keyword evidence="7" id="KW-1185">Reference proteome</keyword>
<feature type="domain" description="Plastocyanin-like" evidence="4">
    <location>
        <begin position="438"/>
        <end position="540"/>
    </location>
</feature>
<evidence type="ECO:0000313" key="6">
    <source>
        <dbReference type="EMBL" id="GGX86396.1"/>
    </source>
</evidence>
<dbReference type="EMBL" id="BMXS01000004">
    <property type="protein sequence ID" value="GGX86396.1"/>
    <property type="molecule type" value="Genomic_DNA"/>
</dbReference>
<evidence type="ECO:0000256" key="3">
    <source>
        <dbReference type="SAM" id="Phobius"/>
    </source>
</evidence>
<organism evidence="6 7">
    <name type="scientific">Litchfieldella qijiaojingensis</name>
    <dbReference type="NCBI Taxonomy" id="980347"/>
    <lineage>
        <taxon>Bacteria</taxon>
        <taxon>Pseudomonadati</taxon>
        <taxon>Pseudomonadota</taxon>
        <taxon>Gammaproteobacteria</taxon>
        <taxon>Oceanospirillales</taxon>
        <taxon>Halomonadaceae</taxon>
        <taxon>Litchfieldella</taxon>
    </lineage>
</organism>
<sequence length="542" mass="59623">MADVDLQRRMVLRRIGGVVALSTLAGGGVWFGGYRPSSLAVAESTSTAVKEPFDVDLRLRAHPDKVSILPGAASEVWRYTAERVAGPEGSLTPVGDSYTGPLIRLHRGQRLRVRIDNGLPEDTTVHWHGLHVPSDVDGQPRLPIAPATSKTVAFDVVDRAGLYWYHPHPHGPDGGRVGFQSYAGLAGPLLITDDTERALGLPDGEQELVLILQDRTFTDGNELQYLGAGMGSMMTRIRGFRGERVLVNGRPDARREVATRPYRLRLLNGSNSRIYKLAWNDGRAVTVIGTDGGLLAKPERRRSVTLAPAQRIDLWVDFGDTGPGESVQLVSEEYQLGMMGGRGMMGGGGMMGQGMMGEQMGDMMDRGMMGEMMGSERIPLVTFAVVARANDSATLPQRLAQDLPASPVQADTPVRRFELGMRMMQGFTMNGRRMEGATVADDEIVRLGQTEVWEFVNNTMMPHPIHVHGLQFLVHERIPAGGKTDLHDGIIDAGLHDTVLVFPEERVRIALTFESFEGLYMYHCHNMEHEDTGMMRYFKVVA</sequence>
<keyword evidence="1" id="KW-0479">Metal-binding</keyword>
<dbReference type="PANTHER" id="PTHR48267">
    <property type="entry name" value="CUPREDOXIN SUPERFAMILY PROTEIN"/>
    <property type="match status" value="1"/>
</dbReference>
<dbReference type="InterPro" id="IPR011707">
    <property type="entry name" value="Cu-oxidase-like_N"/>
</dbReference>
<evidence type="ECO:0000256" key="1">
    <source>
        <dbReference type="ARBA" id="ARBA00022723"/>
    </source>
</evidence>
<dbReference type="InterPro" id="IPR033138">
    <property type="entry name" value="Cu_oxidase_CS"/>
</dbReference>
<dbReference type="PROSITE" id="PS00080">
    <property type="entry name" value="MULTICOPPER_OXIDASE2"/>
    <property type="match status" value="1"/>
</dbReference>
<comment type="caution">
    <text evidence="6">The sequence shown here is derived from an EMBL/GenBank/DDBJ whole genome shotgun (WGS) entry which is preliminary data.</text>
</comment>
<dbReference type="InterPro" id="IPR011706">
    <property type="entry name" value="Cu-oxidase_C"/>
</dbReference>
<evidence type="ECO:0000259" key="5">
    <source>
        <dbReference type="Pfam" id="PF07732"/>
    </source>
</evidence>
<evidence type="ECO:0000256" key="2">
    <source>
        <dbReference type="ARBA" id="ARBA00023002"/>
    </source>
</evidence>
<keyword evidence="3" id="KW-0472">Membrane</keyword>
<dbReference type="Gene3D" id="2.60.40.420">
    <property type="entry name" value="Cupredoxins - blue copper proteins"/>
    <property type="match status" value="3"/>
</dbReference>
<dbReference type="Pfam" id="PF07732">
    <property type="entry name" value="Cu-oxidase_3"/>
    <property type="match status" value="1"/>
</dbReference>
<keyword evidence="3" id="KW-1133">Transmembrane helix</keyword>
<evidence type="ECO:0000259" key="4">
    <source>
        <dbReference type="Pfam" id="PF07731"/>
    </source>
</evidence>
<gene>
    <name evidence="6" type="ORF">GCM10007160_12100</name>
</gene>
<protein>
    <submittedName>
        <fullName evidence="6">Bilirubin oxidase</fullName>
    </submittedName>
</protein>
<dbReference type="SUPFAM" id="SSF49503">
    <property type="entry name" value="Cupredoxins"/>
    <property type="match status" value="3"/>
</dbReference>
<dbReference type="RefSeq" id="WP_189467204.1">
    <property type="nucleotide sequence ID" value="NZ_BMXS01000004.1"/>
</dbReference>
<name>A0ABQ2YLL9_9GAMM</name>
<dbReference type="InterPro" id="IPR045087">
    <property type="entry name" value="Cu-oxidase_fam"/>
</dbReference>
<dbReference type="PROSITE" id="PS00079">
    <property type="entry name" value="MULTICOPPER_OXIDASE1"/>
    <property type="match status" value="1"/>
</dbReference>